<feature type="chain" id="PRO_5046816775" evidence="6">
    <location>
        <begin position="29"/>
        <end position="195"/>
    </location>
</feature>
<sequence>MITKKVLRLCLLLAAFFLVFLGASKVQAKDYEIDYTVLKEGSQDASIANGYFDKPITIYQEDGQWYLTFKVNHENWISKVTFDGQEAVKHTSLENETGQWTFKLQSIEEKMDATVKVDIEEEVEGEALSYHHTYPIDFELDISKSQLTELKSALSQAKMYALYRILIPVVLAALALVIGIYVTVRRKKKSSEKLL</sequence>
<reference evidence="8 9" key="1">
    <citation type="submission" date="2021-01" db="EMBL/GenBank/DDBJ databases">
        <title>Genomic Encyclopedia of Type Strains, Phase IV (KMG-IV): sequencing the most valuable type-strain genomes for metagenomic binning, comparative biology and taxonomic classification.</title>
        <authorList>
            <person name="Goeker M."/>
        </authorList>
    </citation>
    <scope>NUCLEOTIDE SEQUENCE [LARGE SCALE GENOMIC DNA]</scope>
    <source>
        <strain evidence="8 9">DSM 27382</strain>
    </source>
</reference>
<protein>
    <submittedName>
        <fullName evidence="8">Heme-binding NEAT domain protein</fullName>
    </submittedName>
</protein>
<keyword evidence="2" id="KW-0134">Cell wall</keyword>
<dbReference type="CDD" id="cd06920">
    <property type="entry name" value="NEAT"/>
    <property type="match status" value="1"/>
</dbReference>
<feature type="signal peptide" evidence="6">
    <location>
        <begin position="1"/>
        <end position="28"/>
    </location>
</feature>
<gene>
    <name evidence="8" type="ORF">JOC28_001213</name>
</gene>
<evidence type="ECO:0000256" key="1">
    <source>
        <dbReference type="ARBA" id="ARBA00004168"/>
    </source>
</evidence>
<dbReference type="EMBL" id="JAFBEH010000022">
    <property type="protein sequence ID" value="MBM7642913.1"/>
    <property type="molecule type" value="Genomic_DNA"/>
</dbReference>
<evidence type="ECO:0000256" key="3">
    <source>
        <dbReference type="ARBA" id="ARBA00022729"/>
    </source>
</evidence>
<evidence type="ECO:0000256" key="6">
    <source>
        <dbReference type="SAM" id="SignalP"/>
    </source>
</evidence>
<keyword evidence="2" id="KW-0964">Secreted</keyword>
<dbReference type="SMART" id="SM00725">
    <property type="entry name" value="NEAT"/>
    <property type="match status" value="1"/>
</dbReference>
<evidence type="ECO:0000256" key="4">
    <source>
        <dbReference type="ARBA" id="ARBA00023088"/>
    </source>
</evidence>
<name>A0ABS2PS93_9STRE</name>
<dbReference type="PROSITE" id="PS50978">
    <property type="entry name" value="NEAT"/>
    <property type="match status" value="1"/>
</dbReference>
<keyword evidence="4" id="KW-0572">Peptidoglycan-anchor</keyword>
<feature type="domain" description="NEAT" evidence="7">
    <location>
        <begin position="26"/>
        <end position="148"/>
    </location>
</feature>
<dbReference type="InterPro" id="IPR006635">
    <property type="entry name" value="NEAT_dom"/>
</dbReference>
<keyword evidence="5" id="KW-0812">Transmembrane</keyword>
<evidence type="ECO:0000256" key="2">
    <source>
        <dbReference type="ARBA" id="ARBA00022512"/>
    </source>
</evidence>
<dbReference type="InterPro" id="IPR050436">
    <property type="entry name" value="IsdA"/>
</dbReference>
<comment type="caution">
    <text evidence="8">The sequence shown here is derived from an EMBL/GenBank/DDBJ whole genome shotgun (WGS) entry which is preliminary data.</text>
</comment>
<keyword evidence="3 6" id="KW-0732">Signal</keyword>
<organism evidence="8 9">
    <name type="scientific">Streptococcus loxodontisalivarius</name>
    <dbReference type="NCBI Taxonomy" id="1349415"/>
    <lineage>
        <taxon>Bacteria</taxon>
        <taxon>Bacillati</taxon>
        <taxon>Bacillota</taxon>
        <taxon>Bacilli</taxon>
        <taxon>Lactobacillales</taxon>
        <taxon>Streptococcaceae</taxon>
        <taxon>Streptococcus</taxon>
    </lineage>
</organism>
<feature type="transmembrane region" description="Helical" evidence="5">
    <location>
        <begin position="161"/>
        <end position="184"/>
    </location>
</feature>
<keyword evidence="9" id="KW-1185">Reference proteome</keyword>
<dbReference type="PANTHER" id="PTHR37824">
    <property type="entry name" value="IRON-REGULATED SURFACE DETERMINANT PROTEIN C"/>
    <property type="match status" value="1"/>
</dbReference>
<dbReference type="SUPFAM" id="SSF158911">
    <property type="entry name" value="NEAT domain-like"/>
    <property type="match status" value="1"/>
</dbReference>
<evidence type="ECO:0000256" key="5">
    <source>
        <dbReference type="SAM" id="Phobius"/>
    </source>
</evidence>
<dbReference type="Proteomes" id="UP000697472">
    <property type="component" value="Unassembled WGS sequence"/>
</dbReference>
<accession>A0ABS2PS93</accession>
<evidence type="ECO:0000259" key="7">
    <source>
        <dbReference type="PROSITE" id="PS50978"/>
    </source>
</evidence>
<evidence type="ECO:0000313" key="8">
    <source>
        <dbReference type="EMBL" id="MBM7642913.1"/>
    </source>
</evidence>
<evidence type="ECO:0000313" key="9">
    <source>
        <dbReference type="Proteomes" id="UP000697472"/>
    </source>
</evidence>
<dbReference type="Pfam" id="PF05031">
    <property type="entry name" value="NEAT"/>
    <property type="match status" value="1"/>
</dbReference>
<proteinExistence type="predicted"/>
<dbReference type="InterPro" id="IPR037250">
    <property type="entry name" value="NEAT_dom_sf"/>
</dbReference>
<dbReference type="RefSeq" id="WP_205009747.1">
    <property type="nucleotide sequence ID" value="NZ_JAFBEH010000022.1"/>
</dbReference>
<dbReference type="PANTHER" id="PTHR37824:SF1">
    <property type="entry name" value="IRON-REGULATED SURFACE DETERMINANT PROTEIN C"/>
    <property type="match status" value="1"/>
</dbReference>
<comment type="subcellular location">
    <subcellularLocation>
        <location evidence="1">Secreted</location>
        <location evidence="1">Cell wall</location>
        <topology evidence="1">Peptidoglycan-anchor</topology>
    </subcellularLocation>
</comment>
<keyword evidence="5" id="KW-0472">Membrane</keyword>
<dbReference type="Gene3D" id="2.60.40.1850">
    <property type="match status" value="1"/>
</dbReference>
<keyword evidence="5" id="KW-1133">Transmembrane helix</keyword>